<protein>
    <submittedName>
        <fullName evidence="2">DGF-1-like protein, putative</fullName>
    </submittedName>
</protein>
<dbReference type="EMBL" id="CYKH01000596">
    <property type="protein sequence ID" value="CUG06527.1"/>
    <property type="molecule type" value="Genomic_DNA"/>
</dbReference>
<dbReference type="VEuPathDB" id="TriTrypDB:BSAL_73000"/>
<feature type="region of interest" description="Disordered" evidence="1">
    <location>
        <begin position="203"/>
        <end position="228"/>
    </location>
</feature>
<feature type="region of interest" description="Disordered" evidence="1">
    <location>
        <begin position="245"/>
        <end position="269"/>
    </location>
</feature>
<sequence>GAAVYMGCNSVGGTPYITRNQYTAMTVGAVFTTFVCAQGCGKDDRCLIGGNVSGSQLSVASCQCLCIDYNATTCANAHTPSETASRSSSMSLTTSPSVSQALSFSVSQSSLPSPSRSPTASITESTTVSTSTSKSGNVTDSETQTFGSRSPSQSMSPSITTSLTVTRSHSGDTASRTVRGLSISQSPSLTTSLSLTLSWTLSSTRSPTDSLSDGTLSGSDTRVATDTPTESVSFTLSVTPSATLSATKTTSVTSTNEHSLTATRSNSATQSESLSPVWPAALGITGSPATVRYLYDGLVWFNASTTASFTVWPRQLDGRDMPAGFYRHPQPQFNVSMMNSTAPVPFVATVGAQCSLSLPCEISVAPSYDRFTPVELRVDYSTPAVPTLSTTAVFAYANQAPERLQIVTDTVLTVCGGAPLPEVYLRVVDTDGYPYTASTHVPVNLTIAGGWSNFSEAYVVAGQLGPATTMAVLPAALNGTGALSLTATSAGLGIANLTFTIVQCPRVLQGAAGSRRQLHRVFASASALLPATALFYSPVS</sequence>
<organism evidence="2 3">
    <name type="scientific">Bodo saltans</name>
    <name type="common">Flagellated protozoan</name>
    <dbReference type="NCBI Taxonomy" id="75058"/>
    <lineage>
        <taxon>Eukaryota</taxon>
        <taxon>Discoba</taxon>
        <taxon>Euglenozoa</taxon>
        <taxon>Kinetoplastea</taxon>
        <taxon>Metakinetoplastina</taxon>
        <taxon>Eubodonida</taxon>
        <taxon>Bodonidae</taxon>
        <taxon>Bodo</taxon>
    </lineage>
</organism>
<dbReference type="AlphaFoldDB" id="A0A0S4IXC4"/>
<feature type="compositionally biased region" description="Low complexity" evidence="1">
    <location>
        <begin position="203"/>
        <end position="221"/>
    </location>
</feature>
<evidence type="ECO:0000313" key="2">
    <source>
        <dbReference type="EMBL" id="CUG06527.1"/>
    </source>
</evidence>
<feature type="compositionally biased region" description="Polar residues" evidence="1">
    <location>
        <begin position="136"/>
        <end position="147"/>
    </location>
</feature>
<evidence type="ECO:0000313" key="3">
    <source>
        <dbReference type="Proteomes" id="UP000051952"/>
    </source>
</evidence>
<dbReference type="Proteomes" id="UP000051952">
    <property type="component" value="Unassembled WGS sequence"/>
</dbReference>
<reference evidence="3" key="1">
    <citation type="submission" date="2015-09" db="EMBL/GenBank/DDBJ databases">
        <authorList>
            <consortium name="Pathogen Informatics"/>
        </authorList>
    </citation>
    <scope>NUCLEOTIDE SEQUENCE [LARGE SCALE GENOMIC DNA]</scope>
    <source>
        <strain evidence="3">Lake Konstanz</strain>
    </source>
</reference>
<feature type="compositionally biased region" description="Low complexity" evidence="1">
    <location>
        <begin position="148"/>
        <end position="162"/>
    </location>
</feature>
<feature type="region of interest" description="Disordered" evidence="1">
    <location>
        <begin position="107"/>
        <end position="179"/>
    </location>
</feature>
<feature type="non-terminal residue" evidence="2">
    <location>
        <position position="540"/>
    </location>
</feature>
<evidence type="ECO:0000256" key="1">
    <source>
        <dbReference type="SAM" id="MobiDB-lite"/>
    </source>
</evidence>
<proteinExistence type="predicted"/>
<feature type="compositionally biased region" description="Polar residues" evidence="1">
    <location>
        <begin position="163"/>
        <end position="176"/>
    </location>
</feature>
<name>A0A0S4IXC4_BODSA</name>
<gene>
    <name evidence="2" type="ORF">BSAL_73000</name>
</gene>
<feature type="compositionally biased region" description="Low complexity" evidence="1">
    <location>
        <begin position="107"/>
        <end position="135"/>
    </location>
</feature>
<accession>A0A0S4IXC4</accession>
<feature type="non-terminal residue" evidence="2">
    <location>
        <position position="1"/>
    </location>
</feature>
<keyword evidence="3" id="KW-1185">Reference proteome</keyword>